<dbReference type="GO" id="GO:0004750">
    <property type="term" value="F:D-ribulose-phosphate 3-epimerase activity"/>
    <property type="evidence" value="ECO:0007669"/>
    <property type="project" value="UniProtKB-UniRule"/>
</dbReference>
<keyword evidence="17" id="KW-1185">Reference proteome</keyword>
<comment type="cofactor">
    <cofactor evidence="3">
        <name>Co(2+)</name>
        <dbReference type="ChEBI" id="CHEBI:48828"/>
    </cofactor>
</comment>
<dbReference type="GeneID" id="66536241"/>
<name>A0A1D2LDR8_BROTH</name>
<dbReference type="OrthoDB" id="1645589at2"/>
<keyword evidence="9 10" id="KW-0413">Isomerase</keyword>
<evidence type="ECO:0000313" key="15">
    <source>
        <dbReference type="EMBL" id="ATF26987.1"/>
    </source>
</evidence>
<evidence type="ECO:0000256" key="13">
    <source>
        <dbReference type="PIRSR" id="PIRSR001461-2"/>
    </source>
</evidence>
<evidence type="ECO:0000256" key="10">
    <source>
        <dbReference type="HAMAP-Rule" id="MF_02227"/>
    </source>
</evidence>
<feature type="binding site" evidence="10 14">
    <location>
        <position position="65"/>
    </location>
    <ligand>
        <name>substrate</name>
    </ligand>
</feature>
<feature type="active site" description="Proton acceptor" evidence="10 12">
    <location>
        <position position="34"/>
    </location>
</feature>
<sequence>MKKIAPSILSADFSKLGEEIAAVEQGGADYIHIDVMDGQFVPNITFGPNIVEAVRPTTKLPLDVHLMIVDPDRYIGDFARAGADIITVHVEACPHVHRTIQLIHSFGVKAGVVLNPGTSLDALKYVINDVDMVLIMTVNPGFGGQSFIEDMIPKMKELRQMIDATGRDIEIEVDGGINETTAKLCADAGVNVFVAGSYIYNKENRKAAIETLKKAIN</sequence>
<dbReference type="HAMAP" id="MF_02227">
    <property type="entry name" value="RPE"/>
    <property type="match status" value="1"/>
</dbReference>
<dbReference type="GO" id="GO:0005737">
    <property type="term" value="C:cytoplasm"/>
    <property type="evidence" value="ECO:0007669"/>
    <property type="project" value="UniProtKB-ARBA"/>
</dbReference>
<evidence type="ECO:0000313" key="17">
    <source>
        <dbReference type="Proteomes" id="UP000243591"/>
    </source>
</evidence>
<reference evidence="16" key="2">
    <citation type="submission" date="2018-04" db="EMBL/GenBank/DDBJ databases">
        <authorList>
            <person name="Go L.Y."/>
            <person name="Mitchell J.A."/>
        </authorList>
    </citation>
    <scope>NUCLEOTIDE SEQUENCE</scope>
    <source>
        <strain evidence="16">BSAS1 3</strain>
    </source>
</reference>
<proteinExistence type="inferred from homology"/>
<dbReference type="PANTHER" id="PTHR11749">
    <property type="entry name" value="RIBULOSE-5-PHOSPHATE-3-EPIMERASE"/>
    <property type="match status" value="1"/>
</dbReference>
<evidence type="ECO:0000256" key="8">
    <source>
        <dbReference type="ARBA" id="ARBA00022723"/>
    </source>
</evidence>
<dbReference type="FunFam" id="3.20.20.70:FF:000004">
    <property type="entry name" value="Ribulose-phosphate 3-epimerase"/>
    <property type="match status" value="1"/>
</dbReference>
<evidence type="ECO:0000256" key="14">
    <source>
        <dbReference type="PIRSR" id="PIRSR001461-3"/>
    </source>
</evidence>
<keyword evidence="13" id="KW-0170">Cobalt</keyword>
<dbReference type="PROSITE" id="PS01085">
    <property type="entry name" value="RIBUL_P_3_EPIMER_1"/>
    <property type="match status" value="1"/>
</dbReference>
<feature type="binding site" evidence="10 14">
    <location>
        <begin position="141"/>
        <end position="144"/>
    </location>
    <ligand>
        <name>substrate</name>
    </ligand>
</feature>
<dbReference type="Pfam" id="PF00834">
    <property type="entry name" value="Ribul_P_3_epim"/>
    <property type="match status" value="1"/>
</dbReference>
<dbReference type="InterPro" id="IPR026019">
    <property type="entry name" value="Ribul_P_3_epim"/>
</dbReference>
<comment type="function">
    <text evidence="10">Catalyzes the reversible epimerization of D-ribulose 5-phosphate to D-xylulose 5-phosphate.</text>
</comment>
<comment type="cofactor">
    <cofactor evidence="2">
        <name>Mn(2+)</name>
        <dbReference type="ChEBI" id="CHEBI:29035"/>
    </cofactor>
</comment>
<dbReference type="NCBIfam" id="TIGR01163">
    <property type="entry name" value="rpe"/>
    <property type="match status" value="1"/>
</dbReference>
<feature type="binding site" evidence="10 13">
    <location>
        <position position="32"/>
    </location>
    <ligand>
        <name>a divalent metal cation</name>
        <dbReference type="ChEBI" id="CHEBI:60240"/>
    </ligand>
</feature>
<dbReference type="STRING" id="2756.BFR44_04285"/>
<feature type="active site" description="Proton donor" evidence="10 12">
    <location>
        <position position="174"/>
    </location>
</feature>
<evidence type="ECO:0000256" key="6">
    <source>
        <dbReference type="ARBA" id="ARBA00009541"/>
    </source>
</evidence>
<evidence type="ECO:0000256" key="5">
    <source>
        <dbReference type="ARBA" id="ARBA00001954"/>
    </source>
</evidence>
<dbReference type="GO" id="GO:0046872">
    <property type="term" value="F:metal ion binding"/>
    <property type="evidence" value="ECO:0007669"/>
    <property type="project" value="UniProtKB-UniRule"/>
</dbReference>
<feature type="binding site" evidence="10 13">
    <location>
        <position position="34"/>
    </location>
    <ligand>
        <name>a divalent metal cation</name>
        <dbReference type="ChEBI" id="CHEBI:60240"/>
    </ligand>
</feature>
<feature type="binding site" evidence="10">
    <location>
        <begin position="174"/>
        <end position="176"/>
    </location>
    <ligand>
        <name>substrate</name>
    </ligand>
</feature>
<dbReference type="Proteomes" id="UP000270190">
    <property type="component" value="Unassembled WGS sequence"/>
</dbReference>
<evidence type="ECO:0000256" key="9">
    <source>
        <dbReference type="ARBA" id="ARBA00023235"/>
    </source>
</evidence>
<dbReference type="PIRSF" id="PIRSF001461">
    <property type="entry name" value="RPE"/>
    <property type="match status" value="1"/>
</dbReference>
<feature type="binding site" evidence="10 14">
    <location>
        <position position="7"/>
    </location>
    <ligand>
        <name>substrate</name>
    </ligand>
</feature>
<feature type="binding site" evidence="14">
    <location>
        <position position="176"/>
    </location>
    <ligand>
        <name>substrate</name>
    </ligand>
</feature>
<feature type="binding site" evidence="10 13">
    <location>
        <position position="174"/>
    </location>
    <ligand>
        <name>a divalent metal cation</name>
        <dbReference type="ChEBI" id="CHEBI:60240"/>
    </ligand>
</feature>
<evidence type="ECO:0000256" key="3">
    <source>
        <dbReference type="ARBA" id="ARBA00001941"/>
    </source>
</evidence>
<evidence type="ECO:0000256" key="12">
    <source>
        <dbReference type="PIRSR" id="PIRSR001461-1"/>
    </source>
</evidence>
<evidence type="ECO:0000256" key="1">
    <source>
        <dbReference type="ARBA" id="ARBA00001782"/>
    </source>
</evidence>
<feature type="binding site" evidence="10 13">
    <location>
        <position position="65"/>
    </location>
    <ligand>
        <name>a divalent metal cation</name>
        <dbReference type="ChEBI" id="CHEBI:60240"/>
    </ligand>
</feature>
<evidence type="ECO:0000256" key="11">
    <source>
        <dbReference type="PIRNR" id="PIRNR001461"/>
    </source>
</evidence>
<comment type="cofactor">
    <cofactor evidence="4">
        <name>Zn(2+)</name>
        <dbReference type="ChEBI" id="CHEBI:29105"/>
    </cofactor>
</comment>
<dbReference type="SUPFAM" id="SSF51366">
    <property type="entry name" value="Ribulose-phoshate binding barrel"/>
    <property type="match status" value="1"/>
</dbReference>
<keyword evidence="10 11" id="KW-0119">Carbohydrate metabolism</keyword>
<comment type="cofactor">
    <cofactor evidence="10 13">
        <name>a divalent metal cation</name>
        <dbReference type="ChEBI" id="CHEBI:60240"/>
    </cofactor>
    <text evidence="10 13">Binds 1 divalent metal cation per subunit.</text>
</comment>
<keyword evidence="13" id="KW-0464">Manganese</keyword>
<comment type="cofactor">
    <cofactor evidence="5">
        <name>Fe(2+)</name>
        <dbReference type="ChEBI" id="CHEBI:29033"/>
    </cofactor>
</comment>
<dbReference type="KEGG" id="bths:CNY62_11800"/>
<evidence type="ECO:0000313" key="16">
    <source>
        <dbReference type="EMBL" id="SPP30717.1"/>
    </source>
</evidence>
<dbReference type="InterPro" id="IPR013785">
    <property type="entry name" value="Aldolase_TIM"/>
</dbReference>
<gene>
    <name evidence="10 16" type="primary">rpe</name>
    <name evidence="16" type="ORF">BTBSAS_80057</name>
    <name evidence="15" type="ORF">CNY62_11800</name>
</gene>
<dbReference type="AlphaFoldDB" id="A0A1D2LDR8"/>
<dbReference type="GO" id="GO:0006098">
    <property type="term" value="P:pentose-phosphate shunt"/>
    <property type="evidence" value="ECO:0007669"/>
    <property type="project" value="UniProtKB-UniRule"/>
</dbReference>
<dbReference type="CDD" id="cd00429">
    <property type="entry name" value="RPE"/>
    <property type="match status" value="1"/>
</dbReference>
<reference evidence="18" key="3">
    <citation type="submission" date="2018-04" db="EMBL/GenBank/DDBJ databases">
        <authorList>
            <person name="Illikoud N."/>
        </authorList>
    </citation>
    <scope>NUCLEOTIDE SEQUENCE [LARGE SCALE GENOMIC DNA]</scope>
</reference>
<dbReference type="PROSITE" id="PS01086">
    <property type="entry name" value="RIBUL_P_3_EPIMER_2"/>
    <property type="match status" value="1"/>
</dbReference>
<evidence type="ECO:0000256" key="2">
    <source>
        <dbReference type="ARBA" id="ARBA00001936"/>
    </source>
</evidence>
<dbReference type="GO" id="GO:0019323">
    <property type="term" value="P:pentose catabolic process"/>
    <property type="evidence" value="ECO:0007669"/>
    <property type="project" value="UniProtKB-UniRule"/>
</dbReference>
<dbReference type="Gene3D" id="3.20.20.70">
    <property type="entry name" value="Aldolase class I"/>
    <property type="match status" value="1"/>
</dbReference>
<dbReference type="Proteomes" id="UP000243591">
    <property type="component" value="Chromosome"/>
</dbReference>
<keyword evidence="8 10" id="KW-0479">Metal-binding</keyword>
<evidence type="ECO:0000256" key="4">
    <source>
        <dbReference type="ARBA" id="ARBA00001947"/>
    </source>
</evidence>
<dbReference type="EMBL" id="CP023483">
    <property type="protein sequence ID" value="ATF26987.1"/>
    <property type="molecule type" value="Genomic_DNA"/>
</dbReference>
<evidence type="ECO:0000313" key="18">
    <source>
        <dbReference type="Proteomes" id="UP000270190"/>
    </source>
</evidence>
<keyword evidence="13" id="KW-0862">Zinc</keyword>
<comment type="similarity">
    <text evidence="6 10 11">Belongs to the ribulose-phosphate 3-epimerase family.</text>
</comment>
<dbReference type="EMBL" id="OUNC01000078">
    <property type="protein sequence ID" value="SPP30717.1"/>
    <property type="molecule type" value="Genomic_DNA"/>
</dbReference>
<dbReference type="InterPro" id="IPR000056">
    <property type="entry name" value="Ribul_P_3_epim-like"/>
</dbReference>
<dbReference type="EC" id="5.1.3.1" evidence="7 10"/>
<organism evidence="15 17">
    <name type="scientific">Brochothrix thermosphacta</name>
    <name type="common">Microbacterium thermosphactum</name>
    <dbReference type="NCBI Taxonomy" id="2756"/>
    <lineage>
        <taxon>Bacteria</taxon>
        <taxon>Bacillati</taxon>
        <taxon>Bacillota</taxon>
        <taxon>Bacilli</taxon>
        <taxon>Bacillales</taxon>
        <taxon>Listeriaceae</taxon>
        <taxon>Brochothrix</taxon>
    </lineage>
</organism>
<protein>
    <recommendedName>
        <fullName evidence="7 10">Ribulose-phosphate 3-epimerase</fullName>
        <ecNumber evidence="7 10">5.1.3.1</ecNumber>
    </recommendedName>
</protein>
<dbReference type="RefSeq" id="WP_029092418.1">
    <property type="nucleotide sequence ID" value="NZ_CBCPHX010000001.1"/>
</dbReference>
<comment type="catalytic activity">
    <reaction evidence="1 10 11">
        <text>D-ribulose 5-phosphate = D-xylulose 5-phosphate</text>
        <dbReference type="Rhea" id="RHEA:13677"/>
        <dbReference type="ChEBI" id="CHEBI:57737"/>
        <dbReference type="ChEBI" id="CHEBI:58121"/>
        <dbReference type="EC" id="5.1.3.1"/>
    </reaction>
</comment>
<comment type="pathway">
    <text evidence="10">Carbohydrate degradation.</text>
</comment>
<accession>A0A1D2LDR8</accession>
<dbReference type="NCBIfam" id="NF004076">
    <property type="entry name" value="PRK05581.1-4"/>
    <property type="match status" value="1"/>
</dbReference>
<dbReference type="InterPro" id="IPR011060">
    <property type="entry name" value="RibuloseP-bd_barrel"/>
</dbReference>
<reference evidence="15 17" key="1">
    <citation type="submission" date="2017-09" db="EMBL/GenBank/DDBJ databases">
        <title>Complete Genome Sequences of Two Strains of the Meat Spoilage Bacterium Brochothrix thermosphacta Isolated from Ground Chicken.</title>
        <authorList>
            <person name="Paoli G.C."/>
            <person name="Wijey C."/>
            <person name="Chen C.-Y."/>
            <person name="Nguyen L."/>
            <person name="Yan X."/>
            <person name="Irwin P.L."/>
        </authorList>
    </citation>
    <scope>NUCLEOTIDE SEQUENCE [LARGE SCALE GENOMIC DNA]</scope>
    <source>
        <strain evidence="15 17">BI</strain>
    </source>
</reference>
<feature type="binding site" evidence="10 14">
    <location>
        <begin position="196"/>
        <end position="197"/>
    </location>
    <ligand>
        <name>substrate</name>
    </ligand>
</feature>
<evidence type="ECO:0000256" key="7">
    <source>
        <dbReference type="ARBA" id="ARBA00013188"/>
    </source>
</evidence>